<proteinExistence type="predicted"/>
<comment type="caution">
    <text evidence="12">The sequence shown here is derived from an EMBL/GenBank/DDBJ whole genome shotgun (WGS) entry which is preliminary data.</text>
</comment>
<organism evidence="12 13">
    <name type="scientific">Agaribacter marinus</name>
    <dbReference type="NCBI Taxonomy" id="1431249"/>
    <lineage>
        <taxon>Bacteria</taxon>
        <taxon>Pseudomonadati</taxon>
        <taxon>Pseudomonadota</taxon>
        <taxon>Gammaproteobacteria</taxon>
        <taxon>Alteromonadales</taxon>
        <taxon>Alteromonadaceae</taxon>
        <taxon>Agaribacter</taxon>
    </lineage>
</organism>
<dbReference type="InterPro" id="IPR003594">
    <property type="entry name" value="HATPase_dom"/>
</dbReference>
<reference evidence="12" key="2">
    <citation type="submission" date="2023-01" db="EMBL/GenBank/DDBJ databases">
        <title>Draft genome sequence of Agaribacter marinus strain NBRC 110023.</title>
        <authorList>
            <person name="Sun Q."/>
            <person name="Mori K."/>
        </authorList>
    </citation>
    <scope>NUCLEOTIDE SEQUENCE</scope>
    <source>
        <strain evidence="12">NBRC 110023</strain>
    </source>
</reference>
<evidence type="ECO:0000256" key="6">
    <source>
        <dbReference type="ARBA" id="ARBA00022679"/>
    </source>
</evidence>
<dbReference type="Pfam" id="PF02518">
    <property type="entry name" value="HATPase_c"/>
    <property type="match status" value="1"/>
</dbReference>
<keyword evidence="9" id="KW-1133">Transmembrane helix</keyword>
<dbReference type="Proteomes" id="UP001156601">
    <property type="component" value="Unassembled WGS sequence"/>
</dbReference>
<dbReference type="InterPro" id="IPR050980">
    <property type="entry name" value="2C_sensor_his_kinase"/>
</dbReference>
<keyword evidence="4" id="KW-1003">Cell membrane</keyword>
<protein>
    <recommendedName>
        <fullName evidence="3">histidine kinase</fullName>
        <ecNumber evidence="3">2.7.13.3</ecNumber>
    </recommendedName>
</protein>
<dbReference type="InterPro" id="IPR021821">
    <property type="entry name" value="VxrA_SD"/>
</dbReference>
<evidence type="ECO:0000313" key="13">
    <source>
        <dbReference type="Proteomes" id="UP001156601"/>
    </source>
</evidence>
<keyword evidence="7 12" id="KW-0418">Kinase</keyword>
<dbReference type="AlphaFoldDB" id="A0AA37WJC4"/>
<dbReference type="PANTHER" id="PTHR44936">
    <property type="entry name" value="SENSOR PROTEIN CREC"/>
    <property type="match status" value="1"/>
</dbReference>
<keyword evidence="6" id="KW-0808">Transferase</keyword>
<evidence type="ECO:0000256" key="1">
    <source>
        <dbReference type="ARBA" id="ARBA00000085"/>
    </source>
</evidence>
<keyword evidence="9" id="KW-0472">Membrane</keyword>
<evidence type="ECO:0000256" key="7">
    <source>
        <dbReference type="ARBA" id="ARBA00022777"/>
    </source>
</evidence>
<evidence type="ECO:0000256" key="9">
    <source>
        <dbReference type="SAM" id="Phobius"/>
    </source>
</evidence>
<dbReference type="InterPro" id="IPR036890">
    <property type="entry name" value="HATPase_C_sf"/>
</dbReference>
<keyword evidence="5" id="KW-0597">Phosphoprotein</keyword>
<dbReference type="PANTHER" id="PTHR44936:SF9">
    <property type="entry name" value="SENSOR PROTEIN CREC"/>
    <property type="match status" value="1"/>
</dbReference>
<name>A0AA37WJC4_9ALTE</name>
<evidence type="ECO:0000313" key="12">
    <source>
        <dbReference type="EMBL" id="GLR71942.1"/>
    </source>
</evidence>
<dbReference type="InterPro" id="IPR036097">
    <property type="entry name" value="HisK_dim/P_sf"/>
</dbReference>
<sequence length="427" mass="48665">MAVGTVALAHADLARYPQELLVSSAQYPDFSSYSWYDLTQLYHIKNTCAFSGEISAHLSAAVEFELKLCKSQHVSTKWFKTNAVLHPAGGSFAERYLAINPLASNRSSLEYLLSADNPKHPLNSVFVDISTEGRDALLNGYRAWLSQEALWLNSESAWLKLPNNTWQPLAKKLNITLKADHCGYTYTNLCIAELNYFNQTLTIASVMVCCLLTILLTVALHQKRVQRETKRIVLQLLTHELRTPIASLGVTIEIMREEFDNLNRKAQLSTWRLLEDYQRLSQVIQASKGYLHANRSSDIDTQEVALSEWMTHVCDKNDLYYSLDGDHTLVLPYYWLTICLNNLIINAKQHGKPPFRIYVTTHQYVTVTVSDAGIFPSFSQRFFKKKVTKDIHNMGIGLNLVQHLMTRLGGRLIFKKNPTRISLRLPR</sequence>
<evidence type="ECO:0000256" key="4">
    <source>
        <dbReference type="ARBA" id="ARBA00022475"/>
    </source>
</evidence>
<comment type="catalytic activity">
    <reaction evidence="1">
        <text>ATP + protein L-histidine = ADP + protein N-phospho-L-histidine.</text>
        <dbReference type="EC" id="2.7.13.3"/>
    </reaction>
</comment>
<keyword evidence="8" id="KW-0902">Two-component regulatory system</keyword>
<dbReference type="GO" id="GO:0000155">
    <property type="term" value="F:phosphorelay sensor kinase activity"/>
    <property type="evidence" value="ECO:0007669"/>
    <property type="project" value="InterPro"/>
</dbReference>
<comment type="subcellular location">
    <subcellularLocation>
        <location evidence="2">Cell membrane</location>
        <topology evidence="2">Multi-pass membrane protein</topology>
    </subcellularLocation>
</comment>
<evidence type="ECO:0000259" key="11">
    <source>
        <dbReference type="Pfam" id="PF11884"/>
    </source>
</evidence>
<dbReference type="SUPFAM" id="SSF47384">
    <property type="entry name" value="Homodimeric domain of signal transducing histidine kinase"/>
    <property type="match status" value="1"/>
</dbReference>
<feature type="domain" description="Histidine kinase VxrA sensor" evidence="11">
    <location>
        <begin position="15"/>
        <end position="230"/>
    </location>
</feature>
<dbReference type="InterPro" id="IPR003661">
    <property type="entry name" value="HisK_dim/P_dom"/>
</dbReference>
<dbReference type="EMBL" id="BSOT01000006">
    <property type="protein sequence ID" value="GLR71942.1"/>
    <property type="molecule type" value="Genomic_DNA"/>
</dbReference>
<feature type="transmembrane region" description="Helical" evidence="9">
    <location>
        <begin position="201"/>
        <end position="221"/>
    </location>
</feature>
<dbReference type="Gene3D" id="3.30.565.10">
    <property type="entry name" value="Histidine kinase-like ATPase, C-terminal domain"/>
    <property type="match status" value="1"/>
</dbReference>
<accession>A0AA37WJC4</accession>
<evidence type="ECO:0000256" key="8">
    <source>
        <dbReference type="ARBA" id="ARBA00023012"/>
    </source>
</evidence>
<reference evidence="12" key="1">
    <citation type="journal article" date="2014" name="Int. J. Syst. Evol. Microbiol.">
        <title>Complete genome sequence of Corynebacterium casei LMG S-19264T (=DSM 44701T), isolated from a smear-ripened cheese.</title>
        <authorList>
            <consortium name="US DOE Joint Genome Institute (JGI-PGF)"/>
            <person name="Walter F."/>
            <person name="Albersmeier A."/>
            <person name="Kalinowski J."/>
            <person name="Ruckert C."/>
        </authorList>
    </citation>
    <scope>NUCLEOTIDE SEQUENCE</scope>
    <source>
        <strain evidence="12">NBRC 110023</strain>
    </source>
</reference>
<evidence type="ECO:0000256" key="5">
    <source>
        <dbReference type="ARBA" id="ARBA00022553"/>
    </source>
</evidence>
<evidence type="ECO:0000256" key="2">
    <source>
        <dbReference type="ARBA" id="ARBA00004651"/>
    </source>
</evidence>
<feature type="domain" description="Histidine kinase/HSP90-like ATPase" evidence="10">
    <location>
        <begin position="336"/>
        <end position="426"/>
    </location>
</feature>
<keyword evidence="9" id="KW-0812">Transmembrane</keyword>
<gene>
    <name evidence="12" type="ORF">GCM10007852_28500</name>
</gene>
<evidence type="ECO:0000256" key="3">
    <source>
        <dbReference type="ARBA" id="ARBA00012438"/>
    </source>
</evidence>
<evidence type="ECO:0000259" key="10">
    <source>
        <dbReference type="Pfam" id="PF02518"/>
    </source>
</evidence>
<dbReference type="Pfam" id="PF11884">
    <property type="entry name" value="DUF3404"/>
    <property type="match status" value="1"/>
</dbReference>
<keyword evidence="13" id="KW-1185">Reference proteome</keyword>
<dbReference type="EC" id="2.7.13.3" evidence="3"/>
<dbReference type="SUPFAM" id="SSF55874">
    <property type="entry name" value="ATPase domain of HSP90 chaperone/DNA topoisomerase II/histidine kinase"/>
    <property type="match status" value="1"/>
</dbReference>
<dbReference type="CDD" id="cd00082">
    <property type="entry name" value="HisKA"/>
    <property type="match status" value="1"/>
</dbReference>